<name>A0A226CUD0_FOLCA</name>
<evidence type="ECO:0000256" key="2">
    <source>
        <dbReference type="SAM" id="Phobius"/>
    </source>
</evidence>
<keyword evidence="5" id="KW-1185">Reference proteome</keyword>
<dbReference type="AlphaFoldDB" id="A0A226CUD0"/>
<feature type="compositionally biased region" description="Gly residues" evidence="1">
    <location>
        <begin position="85"/>
        <end position="113"/>
    </location>
</feature>
<feature type="region of interest" description="Disordered" evidence="1">
    <location>
        <begin position="85"/>
        <end position="135"/>
    </location>
</feature>
<feature type="chain" id="PRO_5012058945" evidence="3">
    <location>
        <begin position="20"/>
        <end position="135"/>
    </location>
</feature>
<proteinExistence type="predicted"/>
<keyword evidence="2" id="KW-0472">Membrane</keyword>
<keyword evidence="2" id="KW-1133">Transmembrane helix</keyword>
<evidence type="ECO:0000256" key="1">
    <source>
        <dbReference type="SAM" id="MobiDB-lite"/>
    </source>
</evidence>
<feature type="transmembrane region" description="Helical" evidence="2">
    <location>
        <begin position="54"/>
        <end position="75"/>
    </location>
</feature>
<gene>
    <name evidence="4" type="ORF">Fcan01_28226</name>
</gene>
<organism evidence="4 5">
    <name type="scientific">Folsomia candida</name>
    <name type="common">Springtail</name>
    <dbReference type="NCBI Taxonomy" id="158441"/>
    <lineage>
        <taxon>Eukaryota</taxon>
        <taxon>Metazoa</taxon>
        <taxon>Ecdysozoa</taxon>
        <taxon>Arthropoda</taxon>
        <taxon>Hexapoda</taxon>
        <taxon>Collembola</taxon>
        <taxon>Entomobryomorpha</taxon>
        <taxon>Isotomoidea</taxon>
        <taxon>Isotomidae</taxon>
        <taxon>Proisotominae</taxon>
        <taxon>Folsomia</taxon>
    </lineage>
</organism>
<dbReference type="EMBL" id="LNIX01000066">
    <property type="protein sequence ID" value="OXA37032.1"/>
    <property type="molecule type" value="Genomic_DNA"/>
</dbReference>
<sequence>MKSVIYSVAALALVGVVAAGTKNEIDPSGQWAPRSGWGGGGGGGGWGQDVSSGLIFVGLPLLLLIPLLFCLPYLLHGGGGGGGHGGWGGGGAGGGGGGGGGGGHGGGGWGGWGRSSDVQRKTDQLTQQILPKLSS</sequence>
<dbReference type="OMA" id="GTKQHAD"/>
<keyword evidence="2" id="KW-0812">Transmembrane</keyword>
<comment type="caution">
    <text evidence="4">The sequence shown here is derived from an EMBL/GenBank/DDBJ whole genome shotgun (WGS) entry which is preliminary data.</text>
</comment>
<feature type="signal peptide" evidence="3">
    <location>
        <begin position="1"/>
        <end position="19"/>
    </location>
</feature>
<protein>
    <submittedName>
        <fullName evidence="4">Uncharacterized protein</fullName>
    </submittedName>
</protein>
<feature type="compositionally biased region" description="Polar residues" evidence="1">
    <location>
        <begin position="124"/>
        <end position="135"/>
    </location>
</feature>
<reference evidence="4 5" key="1">
    <citation type="submission" date="2015-12" db="EMBL/GenBank/DDBJ databases">
        <title>The genome of Folsomia candida.</title>
        <authorList>
            <person name="Faddeeva A."/>
            <person name="Derks M.F."/>
            <person name="Anvar Y."/>
            <person name="Smit S."/>
            <person name="Van Straalen N."/>
            <person name="Roelofs D."/>
        </authorList>
    </citation>
    <scope>NUCLEOTIDE SEQUENCE [LARGE SCALE GENOMIC DNA]</scope>
    <source>
        <strain evidence="4 5">VU population</strain>
        <tissue evidence="4">Whole body</tissue>
    </source>
</reference>
<evidence type="ECO:0000313" key="5">
    <source>
        <dbReference type="Proteomes" id="UP000198287"/>
    </source>
</evidence>
<dbReference type="Proteomes" id="UP000198287">
    <property type="component" value="Unassembled WGS sequence"/>
</dbReference>
<keyword evidence="3" id="KW-0732">Signal</keyword>
<evidence type="ECO:0000313" key="4">
    <source>
        <dbReference type="EMBL" id="OXA37032.1"/>
    </source>
</evidence>
<evidence type="ECO:0000256" key="3">
    <source>
        <dbReference type="SAM" id="SignalP"/>
    </source>
</evidence>
<accession>A0A226CUD0</accession>